<protein>
    <submittedName>
        <fullName evidence="1">DUF5677 domain-containing protein</fullName>
    </submittedName>
</protein>
<dbReference type="Proteomes" id="UP001597383">
    <property type="component" value="Unassembled WGS sequence"/>
</dbReference>
<evidence type="ECO:0000313" key="1">
    <source>
        <dbReference type="EMBL" id="MFD2045999.1"/>
    </source>
</evidence>
<accession>A0ABW4W2H8</accession>
<proteinExistence type="predicted"/>
<name>A0ABW4W2H8_9BACI</name>
<organism evidence="1 2">
    <name type="scientific">Ornithinibacillus salinisoli</name>
    <dbReference type="NCBI Taxonomy" id="1848459"/>
    <lineage>
        <taxon>Bacteria</taxon>
        <taxon>Bacillati</taxon>
        <taxon>Bacillota</taxon>
        <taxon>Bacilli</taxon>
        <taxon>Bacillales</taxon>
        <taxon>Bacillaceae</taxon>
        <taxon>Ornithinibacillus</taxon>
    </lineage>
</organism>
<dbReference type="EMBL" id="JBHUHQ010000021">
    <property type="protein sequence ID" value="MFD2045999.1"/>
    <property type="molecule type" value="Genomic_DNA"/>
</dbReference>
<comment type="caution">
    <text evidence="1">The sequence shown here is derived from an EMBL/GenBank/DDBJ whole genome shotgun (WGS) entry which is preliminary data.</text>
</comment>
<evidence type="ECO:0000313" key="2">
    <source>
        <dbReference type="Proteomes" id="UP001597383"/>
    </source>
</evidence>
<dbReference type="InterPro" id="IPR043733">
    <property type="entry name" value="DUF5677"/>
</dbReference>
<reference evidence="2" key="1">
    <citation type="journal article" date="2019" name="Int. J. Syst. Evol. Microbiol.">
        <title>The Global Catalogue of Microorganisms (GCM) 10K type strain sequencing project: providing services to taxonomists for standard genome sequencing and annotation.</title>
        <authorList>
            <consortium name="The Broad Institute Genomics Platform"/>
            <consortium name="The Broad Institute Genome Sequencing Center for Infectious Disease"/>
            <person name="Wu L."/>
            <person name="Ma J."/>
        </authorList>
    </citation>
    <scope>NUCLEOTIDE SEQUENCE [LARGE SCALE GENOMIC DNA]</scope>
    <source>
        <strain evidence="2">R28</strain>
    </source>
</reference>
<gene>
    <name evidence="1" type="ORF">ACFSJF_17105</name>
</gene>
<dbReference type="Pfam" id="PF18928">
    <property type="entry name" value="DUF5677"/>
    <property type="match status" value="1"/>
</dbReference>
<keyword evidence="2" id="KW-1185">Reference proteome</keyword>
<dbReference type="RefSeq" id="WP_377557062.1">
    <property type="nucleotide sequence ID" value="NZ_JBHUHQ010000021.1"/>
</dbReference>
<sequence>MSFNFEGYLSEETKILSKDIYHNNKEYFNLVKDYNELCHRFKFNIEIHDKNAQEVSISGLYILLLNSLASIYELTLRGLTSDAKVVIRSMVEKLIKLKFCSLDYSNAIQYIQQDEIKRLKWMRIIKENKIKGFSEQVTQSISEDDIKIMHDHLKKHKIKALPNLEVLSKEVGLEELYSYVYRLFSEEIHANPRTIEDLFEYNEKNDIRTVKWYPDVKKLLPEIRLILMTSIDIIDKTLNILFDLYNTKDKKDPRTTQYMMLNETLLKLSTTNNLQMK</sequence>